<dbReference type="Gene3D" id="1.20.1260.10">
    <property type="match status" value="1"/>
</dbReference>
<dbReference type="OrthoDB" id="282393at2"/>
<dbReference type="InterPro" id="IPR012347">
    <property type="entry name" value="Ferritin-like"/>
</dbReference>
<evidence type="ECO:0000259" key="1">
    <source>
        <dbReference type="Pfam" id="PF09537"/>
    </source>
</evidence>
<dbReference type="NCBIfam" id="TIGR02284">
    <property type="entry name" value="PA2169 family four-helix-bundle protein"/>
    <property type="match status" value="1"/>
</dbReference>
<reference evidence="2 3" key="1">
    <citation type="submission" date="2018-06" db="EMBL/GenBank/DDBJ databases">
        <title>Genomic Encyclopedia of Type Strains, Phase IV (KMG-V): Genome sequencing to study the core and pangenomes of soil and plant-associated prokaryotes.</title>
        <authorList>
            <person name="Whitman W."/>
        </authorList>
    </citation>
    <scope>NUCLEOTIDE SEQUENCE [LARGE SCALE GENOMIC DNA]</scope>
    <source>
        <strain evidence="2 3">SRCL-318</strain>
    </source>
</reference>
<comment type="caution">
    <text evidence="2">The sequence shown here is derived from an EMBL/GenBank/DDBJ whole genome shotgun (WGS) entry which is preliminary data.</text>
</comment>
<dbReference type="EMBL" id="QJSQ01000005">
    <property type="protein sequence ID" value="PYE24827.1"/>
    <property type="molecule type" value="Genomic_DNA"/>
</dbReference>
<evidence type="ECO:0000313" key="2">
    <source>
        <dbReference type="EMBL" id="PYE24827.1"/>
    </source>
</evidence>
<dbReference type="AlphaFoldDB" id="A0A2V4UKJ1"/>
<dbReference type="InterPro" id="IPR019052">
    <property type="entry name" value="DUF2383"/>
</dbReference>
<dbReference type="RefSeq" id="WP_110854671.1">
    <property type="nucleotide sequence ID" value="NZ_QJSQ01000005.1"/>
</dbReference>
<dbReference type="PIRSF" id="PIRSF029477">
    <property type="entry name" value="UCP029477"/>
    <property type="match status" value="1"/>
</dbReference>
<dbReference type="Proteomes" id="UP000247772">
    <property type="component" value="Unassembled WGS sequence"/>
</dbReference>
<name>A0A2V4UKJ1_9BURK</name>
<sequence length="150" mass="16248">MTTTVIAMLNELIETSKDGEHEFTKAADEAQHASVNEALLESAVHCSRGARELQDLVVKLGGKPESGGSVAGALHRGWLNVKSAVGARTDDTILADCEKGEDTAEKRFHNALERDLPADVSAVLARLYSDVAQDLDHIRELRVQFAETKP</sequence>
<feature type="domain" description="DUF2383" evidence="1">
    <location>
        <begin position="5"/>
        <end position="113"/>
    </location>
</feature>
<protein>
    <submittedName>
        <fullName evidence="2">Uncharacterized protein (TIGR02284 family)</fullName>
    </submittedName>
</protein>
<evidence type="ECO:0000313" key="3">
    <source>
        <dbReference type="Proteomes" id="UP000247772"/>
    </source>
</evidence>
<dbReference type="Pfam" id="PF09537">
    <property type="entry name" value="DUF2383"/>
    <property type="match status" value="1"/>
</dbReference>
<gene>
    <name evidence="2" type="ORF">C7410_10550</name>
</gene>
<proteinExistence type="predicted"/>
<organism evidence="2 3">
    <name type="scientific">Paraburkholderia silvatlantica</name>
    <dbReference type="NCBI Taxonomy" id="321895"/>
    <lineage>
        <taxon>Bacteria</taxon>
        <taxon>Pseudomonadati</taxon>
        <taxon>Pseudomonadota</taxon>
        <taxon>Betaproteobacteria</taxon>
        <taxon>Burkholderiales</taxon>
        <taxon>Burkholderiaceae</taxon>
        <taxon>Paraburkholderia</taxon>
    </lineage>
</organism>
<dbReference type="InterPro" id="IPR016920">
    <property type="entry name" value="UCP029477"/>
</dbReference>
<accession>A0A2V4UKJ1</accession>
<dbReference type="InterPro" id="IPR011971">
    <property type="entry name" value="CHP02284"/>
</dbReference>